<dbReference type="OrthoDB" id="129709at2"/>
<dbReference type="Proteomes" id="UP000240542">
    <property type="component" value="Unassembled WGS sequence"/>
</dbReference>
<dbReference type="Pfam" id="PF00293">
    <property type="entry name" value="NUDIX"/>
    <property type="match status" value="1"/>
</dbReference>
<dbReference type="EMBL" id="PYGA01000008">
    <property type="protein sequence ID" value="PSK97390.1"/>
    <property type="molecule type" value="Genomic_DNA"/>
</dbReference>
<organism evidence="2 3">
    <name type="scientific">Murinocardiopsis flavida</name>
    <dbReference type="NCBI Taxonomy" id="645275"/>
    <lineage>
        <taxon>Bacteria</taxon>
        <taxon>Bacillati</taxon>
        <taxon>Actinomycetota</taxon>
        <taxon>Actinomycetes</taxon>
        <taxon>Streptosporangiales</taxon>
        <taxon>Nocardiopsidaceae</taxon>
        <taxon>Murinocardiopsis</taxon>
    </lineage>
</organism>
<sequence>MTLHADARAVLASWRAPDPGQDALRREYIDHLDRHPDAMTRGCLPGHLTASAAIVDTAGARAVLTLHAKLGLWLQTGGHCEPGDTTLAAAALREATEESGISGLRLLPEPVWLDRHRVPCGGGSWHLDVQYAAVAPEGAPLVRDAAESADLAWFAVDALPEPSDDSCRTLFAVAARAVRRSGGGPAVDAPAGVSRPLPR</sequence>
<comment type="caution">
    <text evidence="2">The sequence shown here is derived from an EMBL/GenBank/DDBJ whole genome shotgun (WGS) entry which is preliminary data.</text>
</comment>
<dbReference type="PROSITE" id="PS51462">
    <property type="entry name" value="NUDIX"/>
    <property type="match status" value="1"/>
</dbReference>
<protein>
    <submittedName>
        <fullName evidence="2">ADP-ribose pyrophosphatase YjhB (NUDIX family)</fullName>
    </submittedName>
</protein>
<proteinExistence type="predicted"/>
<feature type="domain" description="Nudix hydrolase" evidence="1">
    <location>
        <begin position="45"/>
        <end position="177"/>
    </location>
</feature>
<dbReference type="CDD" id="cd03674">
    <property type="entry name" value="NUDIX_Hydrolase"/>
    <property type="match status" value="1"/>
</dbReference>
<gene>
    <name evidence="2" type="ORF">CLV63_108108</name>
</gene>
<dbReference type="AlphaFoldDB" id="A0A2P8DJJ3"/>
<evidence type="ECO:0000259" key="1">
    <source>
        <dbReference type="PROSITE" id="PS51462"/>
    </source>
</evidence>
<keyword evidence="3" id="KW-1185">Reference proteome</keyword>
<dbReference type="Gene3D" id="3.90.79.10">
    <property type="entry name" value="Nucleoside Triphosphate Pyrophosphohydrolase"/>
    <property type="match status" value="1"/>
</dbReference>
<dbReference type="RefSeq" id="WP_106583283.1">
    <property type="nucleotide sequence ID" value="NZ_PYGA01000008.1"/>
</dbReference>
<accession>A0A2P8DJJ3</accession>
<dbReference type="InterPro" id="IPR000086">
    <property type="entry name" value="NUDIX_hydrolase_dom"/>
</dbReference>
<evidence type="ECO:0000313" key="2">
    <source>
        <dbReference type="EMBL" id="PSK97390.1"/>
    </source>
</evidence>
<reference evidence="2 3" key="1">
    <citation type="submission" date="2018-03" db="EMBL/GenBank/DDBJ databases">
        <title>Genomic Encyclopedia of Archaeal and Bacterial Type Strains, Phase II (KMG-II): from individual species to whole genera.</title>
        <authorList>
            <person name="Goeker M."/>
        </authorList>
    </citation>
    <scope>NUCLEOTIDE SEQUENCE [LARGE SCALE GENOMIC DNA]</scope>
    <source>
        <strain evidence="2 3">DSM 45312</strain>
    </source>
</reference>
<dbReference type="SUPFAM" id="SSF55811">
    <property type="entry name" value="Nudix"/>
    <property type="match status" value="1"/>
</dbReference>
<name>A0A2P8DJJ3_9ACTN</name>
<evidence type="ECO:0000313" key="3">
    <source>
        <dbReference type="Proteomes" id="UP000240542"/>
    </source>
</evidence>
<dbReference type="InterPro" id="IPR015797">
    <property type="entry name" value="NUDIX_hydrolase-like_dom_sf"/>
</dbReference>